<gene>
    <name evidence="3" type="ORF">GQ607_004710</name>
</gene>
<organism evidence="3 4">
    <name type="scientific">Colletotrichum asianum</name>
    <dbReference type="NCBI Taxonomy" id="702518"/>
    <lineage>
        <taxon>Eukaryota</taxon>
        <taxon>Fungi</taxon>
        <taxon>Dikarya</taxon>
        <taxon>Ascomycota</taxon>
        <taxon>Pezizomycotina</taxon>
        <taxon>Sordariomycetes</taxon>
        <taxon>Hypocreomycetidae</taxon>
        <taxon>Glomerellales</taxon>
        <taxon>Glomerellaceae</taxon>
        <taxon>Colletotrichum</taxon>
        <taxon>Colletotrichum gloeosporioides species complex</taxon>
    </lineage>
</organism>
<reference evidence="3 4" key="1">
    <citation type="submission" date="2019-12" db="EMBL/GenBank/DDBJ databases">
        <title>A genome sequence resource for the geographically widespread anthracnose pathogen Colletotrichum asianum.</title>
        <authorList>
            <person name="Meng Y."/>
        </authorList>
    </citation>
    <scope>NUCLEOTIDE SEQUENCE [LARGE SCALE GENOMIC DNA]</scope>
    <source>
        <strain evidence="3 4">ICMP 18580</strain>
    </source>
</reference>
<sequence>MAYSESPSSTTKRAAAAQLPFTKEPNTCGFIEGSTSAPTISPKDQAWTCPGPCISSNSFLGCRSPVPTKCLGSSVDSIAGSCKDDELCCKYRPDTACYTWLSTDDASTFTLYECSSTSGTGNLLASPTDLPGPILTTIIDSTSKILTRSKTASSTSASPLPKSTQEPQQEASKGAIAASVAGALAFLGLLAGGVVYLYIWNKKKKKREGFTGLHRRGSMAISGPYMVSGLPPKFPPPPPAPPRPPMSPGVYDMEDFDQGRATSSMYTTGNYVERGSEGLVPPALNAPGRPRRDGEAVSGGWI</sequence>
<keyword evidence="2" id="KW-0472">Membrane</keyword>
<evidence type="ECO:0000256" key="2">
    <source>
        <dbReference type="SAM" id="Phobius"/>
    </source>
</evidence>
<evidence type="ECO:0000313" key="3">
    <source>
        <dbReference type="EMBL" id="KAF0327880.1"/>
    </source>
</evidence>
<keyword evidence="2" id="KW-0812">Transmembrane</keyword>
<dbReference type="EMBL" id="WOWK01000020">
    <property type="protein sequence ID" value="KAF0327880.1"/>
    <property type="molecule type" value="Genomic_DNA"/>
</dbReference>
<keyword evidence="2" id="KW-1133">Transmembrane helix</keyword>
<dbReference type="AlphaFoldDB" id="A0A8H3ZX80"/>
<feature type="transmembrane region" description="Helical" evidence="2">
    <location>
        <begin position="175"/>
        <end position="199"/>
    </location>
</feature>
<evidence type="ECO:0000256" key="1">
    <source>
        <dbReference type="SAM" id="MobiDB-lite"/>
    </source>
</evidence>
<name>A0A8H3ZX80_9PEZI</name>
<dbReference type="Proteomes" id="UP000434172">
    <property type="component" value="Unassembled WGS sequence"/>
</dbReference>
<feature type="region of interest" description="Disordered" evidence="1">
    <location>
        <begin position="272"/>
        <end position="302"/>
    </location>
</feature>
<comment type="caution">
    <text evidence="3">The sequence shown here is derived from an EMBL/GenBank/DDBJ whole genome shotgun (WGS) entry which is preliminary data.</text>
</comment>
<feature type="compositionally biased region" description="Low complexity" evidence="1">
    <location>
        <begin position="150"/>
        <end position="164"/>
    </location>
</feature>
<proteinExistence type="predicted"/>
<feature type="region of interest" description="Disordered" evidence="1">
    <location>
        <begin position="150"/>
        <end position="170"/>
    </location>
</feature>
<accession>A0A8H3ZX80</accession>
<keyword evidence="4" id="KW-1185">Reference proteome</keyword>
<dbReference type="OrthoDB" id="4814718at2759"/>
<protein>
    <submittedName>
        <fullName evidence="3">Uncharacterized protein</fullName>
    </submittedName>
</protein>
<evidence type="ECO:0000313" key="4">
    <source>
        <dbReference type="Proteomes" id="UP000434172"/>
    </source>
</evidence>